<sequence>MKPGIHTDTSVIGGCLDEEFDNASNLLLDAFCEGSKIILVSELMLLELSKALAKVRAVLDRIPEANREYLELSDAAMDLADE</sequence>
<name>A0A450S8Z1_9GAMM</name>
<accession>A0A450S8Z1</accession>
<proteinExistence type="predicted"/>
<protein>
    <recommendedName>
        <fullName evidence="2">PIN domain-containing protein</fullName>
    </recommendedName>
</protein>
<organism evidence="1">
    <name type="scientific">Candidatus Kentrum sp. DK</name>
    <dbReference type="NCBI Taxonomy" id="2126562"/>
    <lineage>
        <taxon>Bacteria</taxon>
        <taxon>Pseudomonadati</taxon>
        <taxon>Pseudomonadota</taxon>
        <taxon>Gammaproteobacteria</taxon>
        <taxon>Candidatus Kentrum</taxon>
    </lineage>
</organism>
<evidence type="ECO:0008006" key="2">
    <source>
        <dbReference type="Google" id="ProtNLM"/>
    </source>
</evidence>
<reference evidence="1" key="1">
    <citation type="submission" date="2019-02" db="EMBL/GenBank/DDBJ databases">
        <authorList>
            <person name="Gruber-Vodicka R. H."/>
            <person name="Seah K. B. B."/>
        </authorList>
    </citation>
    <scope>NUCLEOTIDE SEQUENCE</scope>
    <source>
        <strain evidence="1">BECK_DK47</strain>
    </source>
</reference>
<dbReference type="AlphaFoldDB" id="A0A450S8Z1"/>
<evidence type="ECO:0000313" key="1">
    <source>
        <dbReference type="EMBL" id="VFJ48368.1"/>
    </source>
</evidence>
<dbReference type="EMBL" id="CAADEX010000020">
    <property type="protein sequence ID" value="VFJ48368.1"/>
    <property type="molecule type" value="Genomic_DNA"/>
</dbReference>
<gene>
    <name evidence="1" type="ORF">BECKDK2373B_GA0170837_102028</name>
</gene>